<dbReference type="InterPro" id="IPR003317">
    <property type="entry name" value="Cyt-d_oxidase_su2"/>
</dbReference>
<feature type="transmembrane region" description="Helical" evidence="7">
    <location>
        <begin position="283"/>
        <end position="303"/>
    </location>
</feature>
<dbReference type="EMBL" id="JELY01003130">
    <property type="protein sequence ID" value="KYF50641.1"/>
    <property type="molecule type" value="Genomic_DNA"/>
</dbReference>
<dbReference type="Proteomes" id="UP000075420">
    <property type="component" value="Unassembled WGS sequence"/>
</dbReference>
<evidence type="ECO:0000313" key="9">
    <source>
        <dbReference type="Proteomes" id="UP000075420"/>
    </source>
</evidence>
<protein>
    <submittedName>
        <fullName evidence="8">Cytochrome BD ubiquinol oxidase subunit II</fullName>
    </submittedName>
</protein>
<keyword evidence="6 7" id="KW-0472">Membrane</keyword>
<feature type="non-terminal residue" evidence="8">
    <location>
        <position position="1"/>
    </location>
</feature>
<feature type="transmembrane region" description="Helical" evidence="7">
    <location>
        <begin position="240"/>
        <end position="263"/>
    </location>
</feature>
<gene>
    <name evidence="8" type="ORF">BE08_19340</name>
</gene>
<feature type="transmembrane region" description="Helical" evidence="7">
    <location>
        <begin position="55"/>
        <end position="76"/>
    </location>
</feature>
<sequence>GGADFGGGVWDLLASGPRKQEQRALIERVMGPIWEANHVWLILAIVLLFTAFPPAFAAISIALHVPLTLFLVGVVFRGSAFSFRSYDSRGDRQQKRWGFVFSLASVIAPVLLGMIVGAVASGRIQVVSGVVTSGFFAPWLSLFPFVVGLFALALFAFLAAVYLTNEATDPALVGDFRRRALASGCVVAALALASFAASFRGAPLIRAGLTDHPITWPLHVTTGLAATTAFYALWTRRFRLARFAAAAQVALILLGWAASQYPFLVVPDVTLAGAAANPKTLRLLVWVLGVGFVLLFPCLYILFRIFGSNRAAAAPDGDGAHERE</sequence>
<keyword evidence="3" id="KW-1003">Cell membrane</keyword>
<evidence type="ECO:0000313" key="8">
    <source>
        <dbReference type="EMBL" id="KYF50641.1"/>
    </source>
</evidence>
<keyword evidence="5 7" id="KW-1133">Transmembrane helix</keyword>
<evidence type="ECO:0000256" key="5">
    <source>
        <dbReference type="ARBA" id="ARBA00022989"/>
    </source>
</evidence>
<feature type="transmembrane region" description="Helical" evidence="7">
    <location>
        <begin position="97"/>
        <end position="119"/>
    </location>
</feature>
<reference evidence="8 9" key="1">
    <citation type="submission" date="2014-02" db="EMBL/GenBank/DDBJ databases">
        <title>The small core and large imbalanced accessory genome model reveals a collaborative survival strategy of Sorangium cellulosum strains in nature.</title>
        <authorList>
            <person name="Han K."/>
            <person name="Peng R."/>
            <person name="Blom J."/>
            <person name="Li Y.-Z."/>
        </authorList>
    </citation>
    <scope>NUCLEOTIDE SEQUENCE [LARGE SCALE GENOMIC DNA]</scope>
    <source>
        <strain evidence="8 9">So0157-25</strain>
    </source>
</reference>
<evidence type="ECO:0000256" key="4">
    <source>
        <dbReference type="ARBA" id="ARBA00022692"/>
    </source>
</evidence>
<name>A0A150P4U3_SORCE</name>
<feature type="transmembrane region" description="Helical" evidence="7">
    <location>
        <begin position="181"/>
        <end position="202"/>
    </location>
</feature>
<feature type="transmembrane region" description="Helical" evidence="7">
    <location>
        <begin position="139"/>
        <end position="161"/>
    </location>
</feature>
<comment type="subcellular location">
    <subcellularLocation>
        <location evidence="1">Cell membrane</location>
        <topology evidence="1">Multi-pass membrane protein</topology>
    </subcellularLocation>
</comment>
<evidence type="ECO:0000256" key="1">
    <source>
        <dbReference type="ARBA" id="ARBA00004651"/>
    </source>
</evidence>
<evidence type="ECO:0000256" key="7">
    <source>
        <dbReference type="SAM" id="Phobius"/>
    </source>
</evidence>
<feature type="transmembrane region" description="Helical" evidence="7">
    <location>
        <begin position="214"/>
        <end position="233"/>
    </location>
</feature>
<evidence type="ECO:0000256" key="6">
    <source>
        <dbReference type="ARBA" id="ARBA00023136"/>
    </source>
</evidence>
<dbReference type="PANTHER" id="PTHR43141:SF4">
    <property type="entry name" value="CYTOCHROME BD2 SUBUNIT II"/>
    <property type="match status" value="1"/>
</dbReference>
<comment type="similarity">
    <text evidence="2">Belongs to the cytochrome ubiquinol oxidase subunit 2 family.</text>
</comment>
<dbReference type="GO" id="GO:0005886">
    <property type="term" value="C:plasma membrane"/>
    <property type="evidence" value="ECO:0007669"/>
    <property type="project" value="UniProtKB-SubCell"/>
</dbReference>
<dbReference type="GO" id="GO:0009055">
    <property type="term" value="F:electron transfer activity"/>
    <property type="evidence" value="ECO:0007669"/>
    <property type="project" value="TreeGrafter"/>
</dbReference>
<dbReference type="GO" id="GO:0019646">
    <property type="term" value="P:aerobic electron transport chain"/>
    <property type="evidence" value="ECO:0007669"/>
    <property type="project" value="TreeGrafter"/>
</dbReference>
<keyword evidence="4 7" id="KW-0812">Transmembrane</keyword>
<proteinExistence type="inferred from homology"/>
<organism evidence="8 9">
    <name type="scientific">Sorangium cellulosum</name>
    <name type="common">Polyangium cellulosum</name>
    <dbReference type="NCBI Taxonomy" id="56"/>
    <lineage>
        <taxon>Bacteria</taxon>
        <taxon>Pseudomonadati</taxon>
        <taxon>Myxococcota</taxon>
        <taxon>Polyangia</taxon>
        <taxon>Polyangiales</taxon>
        <taxon>Polyangiaceae</taxon>
        <taxon>Sorangium</taxon>
    </lineage>
</organism>
<evidence type="ECO:0000256" key="3">
    <source>
        <dbReference type="ARBA" id="ARBA00022475"/>
    </source>
</evidence>
<dbReference type="PANTHER" id="PTHR43141">
    <property type="entry name" value="CYTOCHROME BD2 SUBUNIT II"/>
    <property type="match status" value="1"/>
</dbReference>
<dbReference type="AlphaFoldDB" id="A0A150P4U3"/>
<dbReference type="Pfam" id="PF02322">
    <property type="entry name" value="Cyt_bd_oxida_II"/>
    <property type="match status" value="1"/>
</dbReference>
<dbReference type="GO" id="GO:0070069">
    <property type="term" value="C:cytochrome complex"/>
    <property type="evidence" value="ECO:0007669"/>
    <property type="project" value="TreeGrafter"/>
</dbReference>
<accession>A0A150P4U3</accession>
<comment type="caution">
    <text evidence="8">The sequence shown here is derived from an EMBL/GenBank/DDBJ whole genome shotgun (WGS) entry which is preliminary data.</text>
</comment>
<evidence type="ECO:0000256" key="2">
    <source>
        <dbReference type="ARBA" id="ARBA00007543"/>
    </source>
</evidence>
<dbReference type="GO" id="GO:0016682">
    <property type="term" value="F:oxidoreductase activity, acting on diphenols and related substances as donors, oxygen as acceptor"/>
    <property type="evidence" value="ECO:0007669"/>
    <property type="project" value="TreeGrafter"/>
</dbReference>